<dbReference type="SUPFAM" id="SSF52058">
    <property type="entry name" value="L domain-like"/>
    <property type="match status" value="2"/>
</dbReference>
<feature type="chain" id="PRO_5032679941" description="TIR domain-containing protein" evidence="14">
    <location>
        <begin position="24"/>
        <end position="849"/>
    </location>
</feature>
<sequence>MLSIYSLTLWLVLSTICLDTTSGAGNSKRNTRLCTHKKFQIDCSGRNFTHIPTFPYSTKTLILARNMIESIQGGIFSGHSELEDLDLSHNVLAILVPNSFKGLDNLLRLNLQYNQLGNDNKEIPKVYFKHLKKLRHLNLRNNSFTIFPDISLVHSLVILNATFTNGMTFGQQLKGLKFLTDLDLSSSSCQLKEIENNTFAGIKTLRYLDVSNNSLYSIWKGTFAHMQQLEFLDISYNTRLGFRGLGNVTNDLSNTSIEIFKFQKLVPTFSMNQILKMADFAPLRHTKLREIYVDSNRIQLIETGAISLLPKTIQKISIGDNQLSYGLYMFEFRQLSAEIINVSNTGMSHYPGNEDFCMSDMKETDVEQTLYEYKNVVGTHQVSTRSKRIRIYNAGLKINYFNTINLPKKLTVLYYTASSTKFEIPRLRFSYNVLEKVDFSFNVFYSLKGPLLGLYNLHELNLSNNFCSNISNDFFEGTPNIKTLLLQNNLLGFVLPNDEKGDIFKHLRRLEIIDLSDNRIPKLPFLILETVHTIKEIHLKRNVLESMQFKIDHMRKLTFLDISNNMIRFLDNDATANLETVAKYSTNLTVDLSENPIQCMCSNINFIRWMAATEIRFKGLKSYSCQLSNLTKISLAHPKDLEQLLEKECSSYIGLILGICSALVLSVVTVTTGIIYRYRWKLRYLYFMAKLKYKKTPSTFKNDLSYDFDAFVSYADEDQNFVHEKFINHVERDGELRVCAHKRDFLVGKDIAANITDAIHRSRKTVCIISNNFLNSYWCMFEFNMARMESIYSRDGENIVYLIFLEQIPTKTLPLILLELVQSKSYIEFPNDEYGDTVFWENLKQELST</sequence>
<dbReference type="Gene3D" id="3.40.50.10140">
    <property type="entry name" value="Toll/interleukin-1 receptor homology (TIR) domain"/>
    <property type="match status" value="1"/>
</dbReference>
<dbReference type="OrthoDB" id="6122780at2759"/>
<dbReference type="Proteomes" id="UP000596742">
    <property type="component" value="Unassembled WGS sequence"/>
</dbReference>
<proteinExistence type="inferred from homology"/>
<protein>
    <recommendedName>
        <fullName evidence="15">TIR domain-containing protein</fullName>
    </recommendedName>
</protein>
<dbReference type="FunFam" id="3.40.50.10140:FF:000001">
    <property type="entry name" value="Toll-like receptor 2"/>
    <property type="match status" value="1"/>
</dbReference>
<dbReference type="InterPro" id="IPR003591">
    <property type="entry name" value="Leu-rich_rpt_typical-subtyp"/>
</dbReference>
<reference evidence="16" key="1">
    <citation type="submission" date="2018-11" db="EMBL/GenBank/DDBJ databases">
        <authorList>
            <person name="Alioto T."/>
            <person name="Alioto T."/>
        </authorList>
    </citation>
    <scope>NUCLEOTIDE SEQUENCE</scope>
</reference>
<dbReference type="GO" id="GO:0005886">
    <property type="term" value="C:plasma membrane"/>
    <property type="evidence" value="ECO:0007669"/>
    <property type="project" value="TreeGrafter"/>
</dbReference>
<dbReference type="AlphaFoldDB" id="A0A8B6BU31"/>
<evidence type="ECO:0000256" key="5">
    <source>
        <dbReference type="ARBA" id="ARBA00022692"/>
    </source>
</evidence>
<dbReference type="Pfam" id="PF00560">
    <property type="entry name" value="LRR_1"/>
    <property type="match status" value="1"/>
</dbReference>
<comment type="subcellular location">
    <subcellularLocation>
        <location evidence="1">Membrane</location>
        <topology evidence="1">Single-pass type I membrane protein</topology>
    </subcellularLocation>
</comment>
<evidence type="ECO:0000256" key="4">
    <source>
        <dbReference type="ARBA" id="ARBA00022614"/>
    </source>
</evidence>
<gene>
    <name evidence="16" type="ORF">MGAL_10B002031</name>
</gene>
<evidence type="ECO:0000256" key="8">
    <source>
        <dbReference type="ARBA" id="ARBA00022859"/>
    </source>
</evidence>
<evidence type="ECO:0000313" key="16">
    <source>
        <dbReference type="EMBL" id="VDH94904.1"/>
    </source>
</evidence>
<dbReference type="Pfam" id="PF13676">
    <property type="entry name" value="TIR_2"/>
    <property type="match status" value="1"/>
</dbReference>
<dbReference type="PROSITE" id="PS51450">
    <property type="entry name" value="LRR"/>
    <property type="match status" value="2"/>
</dbReference>
<accession>A0A8B6BU31</accession>
<dbReference type="PANTHER" id="PTHR24365">
    <property type="entry name" value="TOLL-LIKE RECEPTOR"/>
    <property type="match status" value="1"/>
</dbReference>
<dbReference type="PANTHER" id="PTHR24365:SF530">
    <property type="entry name" value="MSTPROX-RELATED"/>
    <property type="match status" value="1"/>
</dbReference>
<dbReference type="SMART" id="SM00255">
    <property type="entry name" value="TIR"/>
    <property type="match status" value="1"/>
</dbReference>
<keyword evidence="12" id="KW-0325">Glycoprotein</keyword>
<dbReference type="PIRSF" id="PIRSF037595">
    <property type="entry name" value="Toll-like_receptor"/>
    <property type="match status" value="1"/>
</dbReference>
<evidence type="ECO:0000256" key="2">
    <source>
        <dbReference type="ARBA" id="ARBA00009634"/>
    </source>
</evidence>
<evidence type="ECO:0000256" key="7">
    <source>
        <dbReference type="ARBA" id="ARBA00022737"/>
    </source>
</evidence>
<dbReference type="InterPro" id="IPR000157">
    <property type="entry name" value="TIR_dom"/>
</dbReference>
<keyword evidence="4" id="KW-0433">Leucine-rich repeat</keyword>
<dbReference type="EMBL" id="UYJE01000649">
    <property type="protein sequence ID" value="VDH94904.1"/>
    <property type="molecule type" value="Genomic_DNA"/>
</dbReference>
<keyword evidence="11" id="KW-0675">Receptor</keyword>
<organism evidence="16 17">
    <name type="scientific">Mytilus galloprovincialis</name>
    <name type="common">Mediterranean mussel</name>
    <dbReference type="NCBI Taxonomy" id="29158"/>
    <lineage>
        <taxon>Eukaryota</taxon>
        <taxon>Metazoa</taxon>
        <taxon>Spiralia</taxon>
        <taxon>Lophotrochozoa</taxon>
        <taxon>Mollusca</taxon>
        <taxon>Bivalvia</taxon>
        <taxon>Autobranchia</taxon>
        <taxon>Pteriomorphia</taxon>
        <taxon>Mytilida</taxon>
        <taxon>Mytiloidea</taxon>
        <taxon>Mytilidae</taxon>
        <taxon>Mytilinae</taxon>
        <taxon>Mytilus</taxon>
    </lineage>
</organism>
<evidence type="ECO:0000256" key="10">
    <source>
        <dbReference type="ARBA" id="ARBA00023136"/>
    </source>
</evidence>
<dbReference type="InterPro" id="IPR017241">
    <property type="entry name" value="Toll-like_receptor"/>
</dbReference>
<feature type="transmembrane region" description="Helical" evidence="13">
    <location>
        <begin position="652"/>
        <end position="676"/>
    </location>
</feature>
<comment type="caution">
    <text evidence="16">The sequence shown here is derived from an EMBL/GenBank/DDBJ whole genome shotgun (WGS) entry which is preliminary data.</text>
</comment>
<name>A0A8B6BU31_MYTGA</name>
<evidence type="ECO:0000256" key="11">
    <source>
        <dbReference type="ARBA" id="ARBA00023170"/>
    </source>
</evidence>
<evidence type="ECO:0000256" key="9">
    <source>
        <dbReference type="ARBA" id="ARBA00022989"/>
    </source>
</evidence>
<dbReference type="SMART" id="SM00365">
    <property type="entry name" value="LRR_SD22"/>
    <property type="match status" value="5"/>
</dbReference>
<dbReference type="GO" id="GO:0002224">
    <property type="term" value="P:toll-like receptor signaling pathway"/>
    <property type="evidence" value="ECO:0007669"/>
    <property type="project" value="InterPro"/>
</dbReference>
<keyword evidence="17" id="KW-1185">Reference proteome</keyword>
<dbReference type="PROSITE" id="PS50104">
    <property type="entry name" value="TIR"/>
    <property type="match status" value="1"/>
</dbReference>
<dbReference type="SUPFAM" id="SSF52200">
    <property type="entry name" value="Toll/Interleukin receptor TIR domain"/>
    <property type="match status" value="1"/>
</dbReference>
<keyword evidence="3" id="KW-0399">Innate immunity</keyword>
<evidence type="ECO:0000256" key="6">
    <source>
        <dbReference type="ARBA" id="ARBA00022729"/>
    </source>
</evidence>
<evidence type="ECO:0000256" key="14">
    <source>
        <dbReference type="SAM" id="SignalP"/>
    </source>
</evidence>
<comment type="similarity">
    <text evidence="2">Belongs to the Toll-like receptor family.</text>
</comment>
<dbReference type="GO" id="GO:0045087">
    <property type="term" value="P:innate immune response"/>
    <property type="evidence" value="ECO:0007669"/>
    <property type="project" value="UniProtKB-KW"/>
</dbReference>
<dbReference type="Gene3D" id="3.80.10.10">
    <property type="entry name" value="Ribonuclease Inhibitor"/>
    <property type="match status" value="3"/>
</dbReference>
<dbReference type="InterPro" id="IPR035897">
    <property type="entry name" value="Toll_tir_struct_dom_sf"/>
</dbReference>
<keyword evidence="10 13" id="KW-0472">Membrane</keyword>
<feature type="domain" description="TIR" evidence="15">
    <location>
        <begin position="706"/>
        <end position="847"/>
    </location>
</feature>
<keyword evidence="8" id="KW-0391">Immunity</keyword>
<dbReference type="InterPro" id="IPR032675">
    <property type="entry name" value="LRR_dom_sf"/>
</dbReference>
<evidence type="ECO:0000313" key="17">
    <source>
        <dbReference type="Proteomes" id="UP000596742"/>
    </source>
</evidence>
<evidence type="ECO:0000259" key="15">
    <source>
        <dbReference type="PROSITE" id="PS50104"/>
    </source>
</evidence>
<keyword evidence="6 14" id="KW-0732">Signal</keyword>
<evidence type="ECO:0000256" key="3">
    <source>
        <dbReference type="ARBA" id="ARBA00022588"/>
    </source>
</evidence>
<dbReference type="Pfam" id="PF13855">
    <property type="entry name" value="LRR_8"/>
    <property type="match status" value="2"/>
</dbReference>
<keyword evidence="7" id="KW-0677">Repeat</keyword>
<dbReference type="SMART" id="SM00369">
    <property type="entry name" value="LRR_TYP"/>
    <property type="match status" value="10"/>
</dbReference>
<keyword evidence="5 13" id="KW-0812">Transmembrane</keyword>
<dbReference type="GO" id="GO:0004888">
    <property type="term" value="F:transmembrane signaling receptor activity"/>
    <property type="evidence" value="ECO:0007669"/>
    <property type="project" value="InterPro"/>
</dbReference>
<feature type="signal peptide" evidence="14">
    <location>
        <begin position="1"/>
        <end position="23"/>
    </location>
</feature>
<dbReference type="InterPro" id="IPR001611">
    <property type="entry name" value="Leu-rich_rpt"/>
</dbReference>
<evidence type="ECO:0000256" key="12">
    <source>
        <dbReference type="ARBA" id="ARBA00023180"/>
    </source>
</evidence>
<evidence type="ECO:0000256" key="13">
    <source>
        <dbReference type="SAM" id="Phobius"/>
    </source>
</evidence>
<evidence type="ECO:0000256" key="1">
    <source>
        <dbReference type="ARBA" id="ARBA00004479"/>
    </source>
</evidence>
<keyword evidence="9 13" id="KW-1133">Transmembrane helix</keyword>